<dbReference type="AlphaFoldDB" id="A0A835PYR0"/>
<organism evidence="1 2">
    <name type="scientific">Vanilla planifolia</name>
    <name type="common">Vanilla</name>
    <dbReference type="NCBI Taxonomy" id="51239"/>
    <lineage>
        <taxon>Eukaryota</taxon>
        <taxon>Viridiplantae</taxon>
        <taxon>Streptophyta</taxon>
        <taxon>Embryophyta</taxon>
        <taxon>Tracheophyta</taxon>
        <taxon>Spermatophyta</taxon>
        <taxon>Magnoliopsida</taxon>
        <taxon>Liliopsida</taxon>
        <taxon>Asparagales</taxon>
        <taxon>Orchidaceae</taxon>
        <taxon>Vanilloideae</taxon>
        <taxon>Vanilleae</taxon>
        <taxon>Vanilla</taxon>
    </lineage>
</organism>
<name>A0A835PYR0_VANPL</name>
<comment type="caution">
    <text evidence="1">The sequence shown here is derived from an EMBL/GenBank/DDBJ whole genome shotgun (WGS) entry which is preliminary data.</text>
</comment>
<evidence type="ECO:0000313" key="1">
    <source>
        <dbReference type="EMBL" id="KAG0460936.1"/>
    </source>
</evidence>
<sequence>MTIEERQQHYSLLVPRRSLRSCQRRRPLLEFWLGVKEEGDGGYLDCSDDRTRWRLSQDLARFPGRHKEQEKAAAKATFARTAGGNDLVQRAREYGDRERATIIKMKASATALTIRRKKLWEIDRPRY</sequence>
<proteinExistence type="predicted"/>
<dbReference type="OrthoDB" id="2011897at2759"/>
<reference evidence="1 2" key="1">
    <citation type="journal article" date="2020" name="Nat. Food">
        <title>A phased Vanilla planifolia genome enables genetic improvement of flavour and production.</title>
        <authorList>
            <person name="Hasing T."/>
            <person name="Tang H."/>
            <person name="Brym M."/>
            <person name="Khazi F."/>
            <person name="Huang T."/>
            <person name="Chambers A.H."/>
        </authorList>
    </citation>
    <scope>NUCLEOTIDE SEQUENCE [LARGE SCALE GENOMIC DNA]</scope>
    <source>
        <tissue evidence="1">Leaf</tissue>
    </source>
</reference>
<gene>
    <name evidence="1" type="ORF">HPP92_021233</name>
</gene>
<dbReference type="Proteomes" id="UP000636800">
    <property type="component" value="Chromosome 11"/>
</dbReference>
<accession>A0A835PYR0</accession>
<dbReference type="EMBL" id="JADCNL010000011">
    <property type="protein sequence ID" value="KAG0460936.1"/>
    <property type="molecule type" value="Genomic_DNA"/>
</dbReference>
<protein>
    <submittedName>
        <fullName evidence="1">Uncharacterized protein</fullName>
    </submittedName>
</protein>
<keyword evidence="2" id="KW-1185">Reference proteome</keyword>
<evidence type="ECO:0000313" key="2">
    <source>
        <dbReference type="Proteomes" id="UP000636800"/>
    </source>
</evidence>